<name>A0A915KU16_ROMCU</name>
<evidence type="ECO:0000313" key="2">
    <source>
        <dbReference type="WBParaSite" id="nRc.2.0.1.t41961-RA"/>
    </source>
</evidence>
<dbReference type="Proteomes" id="UP000887565">
    <property type="component" value="Unplaced"/>
</dbReference>
<dbReference type="AlphaFoldDB" id="A0A915KU16"/>
<dbReference type="WBParaSite" id="nRc.2.0.1.t41961-RA">
    <property type="protein sequence ID" value="nRc.2.0.1.t41961-RA"/>
    <property type="gene ID" value="nRc.2.0.1.g41961"/>
</dbReference>
<protein>
    <submittedName>
        <fullName evidence="2">Uncharacterized protein</fullName>
    </submittedName>
</protein>
<accession>A0A915KU16</accession>
<evidence type="ECO:0000313" key="1">
    <source>
        <dbReference type="Proteomes" id="UP000887565"/>
    </source>
</evidence>
<sequence length="214" mass="25067">MLMNKADDLSSEFEFDSQEVDRKRRRLDLTTKDDKKQAIDDRTTHEVVWNKYACPDAGSTVDLYSLAFREDRKQKFLAIDPYSRHKLLVNEYLLNQPGSTGILKRDTGGRLAKRYYDKLFKEYCISDLSRYKENQIAMRWRTEQEVVSGKGQFVCGNKKCSLEGQLTSWEVNFSYVEDQQKKNALVKLHRHIASKSVFHGIFFLWADMLQAKIC</sequence>
<keyword evidence="1" id="KW-1185">Reference proteome</keyword>
<reference evidence="2" key="1">
    <citation type="submission" date="2022-11" db="UniProtKB">
        <authorList>
            <consortium name="WormBaseParasite"/>
        </authorList>
    </citation>
    <scope>IDENTIFICATION</scope>
</reference>
<dbReference type="Pfam" id="PF09725">
    <property type="entry name" value="Fra10Ac1"/>
    <property type="match status" value="1"/>
</dbReference>
<proteinExistence type="predicted"/>
<organism evidence="1 2">
    <name type="scientific">Romanomermis culicivorax</name>
    <name type="common">Nematode worm</name>
    <dbReference type="NCBI Taxonomy" id="13658"/>
    <lineage>
        <taxon>Eukaryota</taxon>
        <taxon>Metazoa</taxon>
        <taxon>Ecdysozoa</taxon>
        <taxon>Nematoda</taxon>
        <taxon>Enoplea</taxon>
        <taxon>Dorylaimia</taxon>
        <taxon>Mermithida</taxon>
        <taxon>Mermithoidea</taxon>
        <taxon>Mermithidae</taxon>
        <taxon>Romanomermis</taxon>
    </lineage>
</organism>
<dbReference type="InterPro" id="IPR019129">
    <property type="entry name" value="Folate-sensitive_fs_Fra10Ac1"/>
</dbReference>